<reference evidence="6" key="1">
    <citation type="journal article" date="2019" name="Int. J. Syst. Evol. Microbiol.">
        <title>The Global Catalogue of Microorganisms (GCM) 10K type strain sequencing project: providing services to taxonomists for standard genome sequencing and annotation.</title>
        <authorList>
            <consortium name="The Broad Institute Genomics Platform"/>
            <consortium name="The Broad Institute Genome Sequencing Center for Infectious Disease"/>
            <person name="Wu L."/>
            <person name="Ma J."/>
        </authorList>
    </citation>
    <scope>NUCLEOTIDE SEQUENCE [LARGE SCALE GENOMIC DNA]</scope>
    <source>
        <strain evidence="6">KACC 11904</strain>
    </source>
</reference>
<dbReference type="EC" id="3.2.1.52" evidence="5"/>
<dbReference type="Gene3D" id="3.40.50.1700">
    <property type="entry name" value="Glycoside hydrolase family 3 C-terminal domain"/>
    <property type="match status" value="1"/>
</dbReference>
<evidence type="ECO:0000256" key="3">
    <source>
        <dbReference type="ARBA" id="ARBA00023295"/>
    </source>
</evidence>
<evidence type="ECO:0000313" key="6">
    <source>
        <dbReference type="Proteomes" id="UP001596044"/>
    </source>
</evidence>
<dbReference type="SUPFAM" id="SSF51445">
    <property type="entry name" value="(Trans)glycosidases"/>
    <property type="match status" value="1"/>
</dbReference>
<dbReference type="InterPro" id="IPR036881">
    <property type="entry name" value="Glyco_hydro_3_C_sf"/>
</dbReference>
<dbReference type="InterPro" id="IPR017853">
    <property type="entry name" value="GH"/>
</dbReference>
<evidence type="ECO:0000259" key="4">
    <source>
        <dbReference type="Pfam" id="PF00933"/>
    </source>
</evidence>
<keyword evidence="2 5" id="KW-0378">Hydrolase</keyword>
<dbReference type="Proteomes" id="UP001596044">
    <property type="component" value="Unassembled WGS sequence"/>
</dbReference>
<comment type="caution">
    <text evidence="5">The sequence shown here is derived from an EMBL/GenBank/DDBJ whole genome shotgun (WGS) entry which is preliminary data.</text>
</comment>
<dbReference type="Gene3D" id="3.20.20.300">
    <property type="entry name" value="Glycoside hydrolase, family 3, N-terminal domain"/>
    <property type="match status" value="1"/>
</dbReference>
<dbReference type="PANTHER" id="PTHR30480">
    <property type="entry name" value="BETA-HEXOSAMINIDASE-RELATED"/>
    <property type="match status" value="1"/>
</dbReference>
<evidence type="ECO:0000256" key="1">
    <source>
        <dbReference type="ARBA" id="ARBA00005336"/>
    </source>
</evidence>
<dbReference type="InterPro" id="IPR050226">
    <property type="entry name" value="NagZ_Beta-hexosaminidase"/>
</dbReference>
<dbReference type="Pfam" id="PF00933">
    <property type="entry name" value="Glyco_hydro_3"/>
    <property type="match status" value="1"/>
</dbReference>
<organism evidence="5 6">
    <name type="scientific">Paenibacillus aestuarii</name>
    <dbReference type="NCBI Taxonomy" id="516965"/>
    <lineage>
        <taxon>Bacteria</taxon>
        <taxon>Bacillati</taxon>
        <taxon>Bacillota</taxon>
        <taxon>Bacilli</taxon>
        <taxon>Bacillales</taxon>
        <taxon>Paenibacillaceae</taxon>
        <taxon>Paenibacillus</taxon>
    </lineage>
</organism>
<comment type="similarity">
    <text evidence="1">Belongs to the glycosyl hydrolase 3 family.</text>
</comment>
<keyword evidence="6" id="KW-1185">Reference proteome</keyword>
<dbReference type="InterPro" id="IPR001764">
    <property type="entry name" value="Glyco_hydro_3_N"/>
</dbReference>
<evidence type="ECO:0000256" key="2">
    <source>
        <dbReference type="ARBA" id="ARBA00022801"/>
    </source>
</evidence>
<evidence type="ECO:0000313" key="5">
    <source>
        <dbReference type="EMBL" id="MFC5452032.1"/>
    </source>
</evidence>
<gene>
    <name evidence="5" type="primary">nagZ</name>
    <name evidence="5" type="ORF">ACFPOG_27890</name>
</gene>
<dbReference type="EMBL" id="JBHSMJ010000040">
    <property type="protein sequence ID" value="MFC5452032.1"/>
    <property type="molecule type" value="Genomic_DNA"/>
</dbReference>
<dbReference type="InterPro" id="IPR036962">
    <property type="entry name" value="Glyco_hydro_3_N_sf"/>
</dbReference>
<keyword evidence="3 5" id="KW-0326">Glycosidase</keyword>
<dbReference type="NCBIfam" id="NF003740">
    <property type="entry name" value="PRK05337.1"/>
    <property type="match status" value="1"/>
</dbReference>
<sequence>MKDLKTMSLKEKIGQLLLCGFFGTEPTAELEALIAEHQIGGVIYFARNVANTKQVAALSQRLQEIAAGSGTLPLWVSIDQEGGMVARITEGVALMPGQMALAAGTEGPQAAYDAALISGTELRHLGINLNFAPDLDVNNNPDNPVIGVRSFGESPELVASYGVKAMQGFQDANVVATAKHFPGHGDTNVDSHLDLPTITHDEARIRAVELVPFIAVIENGVDAIMSSHIYFPALEPEKLPVTLSRSVLTGLLREELGYQGVIMTDCMEMNAISEHYGTVEAAVMAVEAGADLVLISHRLDRQIGAIEAIERAVREGRLTEARIDASVKRLLALKERRGLLAPQAAGGAAAVGTAEHSAVAQRLSEASITLVKDEQSLLPLKPVRTLAVTVAAAVSSGVDESYAGPASLGAALAEHGLNVLDRVLPLQELAQHRDAVLADAQAAEQIVIGTYNARFHPAQVELVRDLQALGKPLVVVALRVPYDLLELPDASTFIAAYESRPLALASTARCLLGELPFQGRLPVTLGPDYPAGWRWESGR</sequence>
<dbReference type="RefSeq" id="WP_270881008.1">
    <property type="nucleotide sequence ID" value="NZ_JAQFVF010000044.1"/>
</dbReference>
<proteinExistence type="inferred from homology"/>
<name>A0ABW0KHG1_9BACL</name>
<protein>
    <submittedName>
        <fullName evidence="5">Beta-N-acetylhexosaminidase</fullName>
        <ecNumber evidence="5">3.2.1.52</ecNumber>
    </submittedName>
</protein>
<dbReference type="PANTHER" id="PTHR30480:SF16">
    <property type="entry name" value="GLYCOSIDE HYDROLASE FAMILY 3 DOMAIN PROTEIN"/>
    <property type="match status" value="1"/>
</dbReference>
<dbReference type="GO" id="GO:0004563">
    <property type="term" value="F:beta-N-acetylhexosaminidase activity"/>
    <property type="evidence" value="ECO:0007669"/>
    <property type="project" value="UniProtKB-EC"/>
</dbReference>
<accession>A0ABW0KHG1</accession>
<dbReference type="SUPFAM" id="SSF52279">
    <property type="entry name" value="Beta-D-glucan exohydrolase, C-terminal domain"/>
    <property type="match status" value="1"/>
</dbReference>
<feature type="domain" description="Glycoside hydrolase family 3 N-terminal" evidence="4">
    <location>
        <begin position="9"/>
        <end position="332"/>
    </location>
</feature>